<proteinExistence type="predicted"/>
<keyword evidence="2" id="KW-0812">Transmembrane</keyword>
<dbReference type="Proteomes" id="UP001597119">
    <property type="component" value="Unassembled WGS sequence"/>
</dbReference>
<name>A0ABD6CB27_9EURY</name>
<gene>
    <name evidence="3" type="ORF">ACFR9U_06190</name>
</gene>
<keyword evidence="2" id="KW-1133">Transmembrane helix</keyword>
<accession>A0ABD6CB27</accession>
<feature type="region of interest" description="Disordered" evidence="1">
    <location>
        <begin position="23"/>
        <end position="50"/>
    </location>
</feature>
<dbReference type="EMBL" id="JBHUDJ010000002">
    <property type="protein sequence ID" value="MFD1586564.1"/>
    <property type="molecule type" value="Genomic_DNA"/>
</dbReference>
<comment type="caution">
    <text evidence="3">The sequence shown here is derived from an EMBL/GenBank/DDBJ whole genome shotgun (WGS) entry which is preliminary data.</text>
</comment>
<evidence type="ECO:0008006" key="5">
    <source>
        <dbReference type="Google" id="ProtNLM"/>
    </source>
</evidence>
<protein>
    <recommendedName>
        <fullName evidence="5">MYXO-CTERM domain-containing protein</fullName>
    </recommendedName>
</protein>
<evidence type="ECO:0000256" key="1">
    <source>
        <dbReference type="SAM" id="MobiDB-lite"/>
    </source>
</evidence>
<evidence type="ECO:0000313" key="3">
    <source>
        <dbReference type="EMBL" id="MFD1586564.1"/>
    </source>
</evidence>
<organism evidence="3 4">
    <name type="scientific">Halorientalis brevis</name>
    <dbReference type="NCBI Taxonomy" id="1126241"/>
    <lineage>
        <taxon>Archaea</taxon>
        <taxon>Methanobacteriati</taxon>
        <taxon>Methanobacteriota</taxon>
        <taxon>Stenosarchaea group</taxon>
        <taxon>Halobacteria</taxon>
        <taxon>Halobacteriales</taxon>
        <taxon>Haloarculaceae</taxon>
        <taxon>Halorientalis</taxon>
    </lineage>
</organism>
<evidence type="ECO:0000313" key="4">
    <source>
        <dbReference type="Proteomes" id="UP001597119"/>
    </source>
</evidence>
<keyword evidence="4" id="KW-1185">Reference proteome</keyword>
<dbReference type="RefSeq" id="WP_247379450.1">
    <property type="nucleotide sequence ID" value="NZ_JALLGV010000007.1"/>
</dbReference>
<keyword evidence="2" id="KW-0472">Membrane</keyword>
<feature type="transmembrane region" description="Helical" evidence="2">
    <location>
        <begin position="57"/>
        <end position="75"/>
    </location>
</feature>
<reference evidence="3 4" key="1">
    <citation type="journal article" date="2019" name="Int. J. Syst. Evol. Microbiol.">
        <title>The Global Catalogue of Microorganisms (GCM) 10K type strain sequencing project: providing services to taxonomists for standard genome sequencing and annotation.</title>
        <authorList>
            <consortium name="The Broad Institute Genomics Platform"/>
            <consortium name="The Broad Institute Genome Sequencing Center for Infectious Disease"/>
            <person name="Wu L."/>
            <person name="Ma J."/>
        </authorList>
    </citation>
    <scope>NUCLEOTIDE SEQUENCE [LARGE SCALE GENOMIC DNA]</scope>
    <source>
        <strain evidence="3 4">CGMCC 1.12125</strain>
    </source>
</reference>
<sequence>MAFENLTLFEVHVDGTEFGSLFSRADETGGQADSTEVDVETAAADDERPGAGRKRRFVTVLGIAVVGSVVARRFGRRRARHRRGRRDGN</sequence>
<dbReference type="AlphaFoldDB" id="A0ABD6CB27"/>
<evidence type="ECO:0000256" key="2">
    <source>
        <dbReference type="SAM" id="Phobius"/>
    </source>
</evidence>